<evidence type="ECO:0000259" key="2">
    <source>
        <dbReference type="PROSITE" id="PS51898"/>
    </source>
</evidence>
<evidence type="ECO:0000313" key="3">
    <source>
        <dbReference type="EMBL" id="CAE6501104.1"/>
    </source>
</evidence>
<evidence type="ECO:0000313" key="4">
    <source>
        <dbReference type="Proteomes" id="UP000655759"/>
    </source>
</evidence>
<dbReference type="Gene3D" id="1.10.443.10">
    <property type="entry name" value="Intergrase catalytic core"/>
    <property type="match status" value="1"/>
</dbReference>
<dbReference type="InterPro" id="IPR011010">
    <property type="entry name" value="DNA_brk_join_enz"/>
</dbReference>
<dbReference type="CDD" id="cd00397">
    <property type="entry name" value="DNA_BRE_C"/>
    <property type="match status" value="1"/>
</dbReference>
<comment type="caution">
    <text evidence="3">The sequence shown here is derived from an EMBL/GenBank/DDBJ whole genome shotgun (WGS) entry which is preliminary data.</text>
</comment>
<dbReference type="InterPro" id="IPR002104">
    <property type="entry name" value="Integrase_catalytic"/>
</dbReference>
<dbReference type="PANTHER" id="PTHR30349">
    <property type="entry name" value="PHAGE INTEGRASE-RELATED"/>
    <property type="match status" value="1"/>
</dbReference>
<name>A0A812F2J6_9ARCH</name>
<dbReference type="EMBL" id="CAJNAQ010000005">
    <property type="protein sequence ID" value="CAE6501104.1"/>
    <property type="molecule type" value="Genomic_DNA"/>
</dbReference>
<dbReference type="PROSITE" id="PS51898">
    <property type="entry name" value="TYR_RECOMBINASE"/>
    <property type="match status" value="1"/>
</dbReference>
<keyword evidence="1" id="KW-0233">DNA recombination</keyword>
<gene>
    <name evidence="3" type="ORF">NUZ5A_51114</name>
</gene>
<dbReference type="AlphaFoldDB" id="A0A812F2J6"/>
<dbReference type="GO" id="GO:0015074">
    <property type="term" value="P:DNA integration"/>
    <property type="evidence" value="ECO:0007669"/>
    <property type="project" value="InterPro"/>
</dbReference>
<dbReference type="Pfam" id="PF00589">
    <property type="entry name" value="Phage_integrase"/>
    <property type="match status" value="1"/>
</dbReference>
<sequence length="424" mass="48550">MDVNGKEHAYSYAIVEDIHNYAKKIAWTKRRLATLPQGDIGIRFIDKLKLVGLSDARLCYYGDRVPRLLDEFEKIGVKLKSSKKKDCEAVLSVILSQKYKGETKCAFAVTLLRLVHFAKKDEIGDKKRGYVKEVAWISPTQYKDKNQGIQPKDLLTIEELKAIINQTTNKRDRAMLWVMFEGAFRPGELLHLRVGGIDFRDDYVLVSTHGKTGSKSVALVISFKPLLEWLDEHPLRDDPNAPLWYSFWKSSRTKQVTYGYLREHLKRCKEKAGIKKRVWNYLFRHSQLTNLAKKLSDQTLRVYGNWGAGSKMPAKYAHLSGKDAENAILELHGIRSADNNNSAFPRLKKCPRCGSDNTPEKHRCTSCGYIIDERLLAETLKTQQSTIEGIVKRLENVEKLGEKIDLLFDELINQKSTCQKTEIS</sequence>
<dbReference type="Proteomes" id="UP000655759">
    <property type="component" value="Unassembled WGS sequence"/>
</dbReference>
<dbReference type="RefSeq" id="WP_205100442.1">
    <property type="nucleotide sequence ID" value="NZ_CAJNAQ010000005.1"/>
</dbReference>
<accession>A0A812F2J6</accession>
<dbReference type="InterPro" id="IPR013762">
    <property type="entry name" value="Integrase-like_cat_sf"/>
</dbReference>
<dbReference type="GO" id="GO:0006310">
    <property type="term" value="P:DNA recombination"/>
    <property type="evidence" value="ECO:0007669"/>
    <property type="project" value="UniProtKB-KW"/>
</dbReference>
<reference evidence="3" key="1">
    <citation type="submission" date="2021-02" db="EMBL/GenBank/DDBJ databases">
        <authorList>
            <person name="Han P."/>
        </authorList>
    </citation>
    <scope>NUCLEOTIDE SEQUENCE</scope>
    <source>
        <strain evidence="3">Candidatus Nitrosotenuis uzonensis 5A</strain>
    </source>
</reference>
<dbReference type="PANTHER" id="PTHR30349:SF87">
    <property type="entry name" value="TRANSPOSASE A"/>
    <property type="match status" value="1"/>
</dbReference>
<proteinExistence type="predicted"/>
<dbReference type="InterPro" id="IPR050090">
    <property type="entry name" value="Tyrosine_recombinase_XerCD"/>
</dbReference>
<protein>
    <submittedName>
        <fullName evidence="3">Putative integrase family protein</fullName>
    </submittedName>
</protein>
<dbReference type="SUPFAM" id="SSF56349">
    <property type="entry name" value="DNA breaking-rejoining enzymes"/>
    <property type="match status" value="1"/>
</dbReference>
<dbReference type="GO" id="GO:0003677">
    <property type="term" value="F:DNA binding"/>
    <property type="evidence" value="ECO:0007669"/>
    <property type="project" value="InterPro"/>
</dbReference>
<feature type="domain" description="Tyr recombinase" evidence="2">
    <location>
        <begin position="150"/>
        <end position="329"/>
    </location>
</feature>
<organism evidence="3 4">
    <name type="scientific">Candidatus Nitrosotenuis uzonensis</name>
    <dbReference type="NCBI Taxonomy" id="1407055"/>
    <lineage>
        <taxon>Archaea</taxon>
        <taxon>Nitrososphaerota</taxon>
        <taxon>Candidatus Nitrosotenuis</taxon>
    </lineage>
</organism>
<evidence type="ECO:0000256" key="1">
    <source>
        <dbReference type="ARBA" id="ARBA00023172"/>
    </source>
</evidence>